<dbReference type="Proteomes" id="UP000681425">
    <property type="component" value="Chromosome"/>
</dbReference>
<proteinExistence type="predicted"/>
<feature type="compositionally biased region" description="Basic and acidic residues" evidence="1">
    <location>
        <begin position="1"/>
        <end position="18"/>
    </location>
</feature>
<protein>
    <submittedName>
        <fullName evidence="2">Uncharacterized protein</fullName>
    </submittedName>
</protein>
<evidence type="ECO:0000313" key="3">
    <source>
        <dbReference type="Proteomes" id="UP000681425"/>
    </source>
</evidence>
<feature type="region of interest" description="Disordered" evidence="1">
    <location>
        <begin position="1"/>
        <end position="24"/>
    </location>
</feature>
<sequence length="83" mass="8733">MDSRLHDEPSDVVADRGEVQVSGPNGIAMSLTADAAEETGGRLIEAAGEARKQLAKQVRKESGFASDDQRTGGAPVIKHDQDS</sequence>
<feature type="region of interest" description="Disordered" evidence="1">
    <location>
        <begin position="54"/>
        <end position="83"/>
    </location>
</feature>
<keyword evidence="3" id="KW-1185">Reference proteome</keyword>
<name>A0A975K5D6_9SPHN</name>
<gene>
    <name evidence="2" type="ORF">KFK14_19240</name>
</gene>
<dbReference type="AlphaFoldDB" id="A0A975K5D6"/>
<reference evidence="2" key="1">
    <citation type="submission" date="2021-04" db="EMBL/GenBank/DDBJ databases">
        <title>Isolation of p-tert-butylphenol degrading bacteria Sphingobium phenoxybenzoativorans Tas13 from active sludge.</title>
        <authorList>
            <person name="Li Y."/>
        </authorList>
    </citation>
    <scope>NUCLEOTIDE SEQUENCE</scope>
    <source>
        <strain evidence="2">Tas13</strain>
    </source>
</reference>
<evidence type="ECO:0000313" key="2">
    <source>
        <dbReference type="EMBL" id="QUT05115.1"/>
    </source>
</evidence>
<organism evidence="2 3">
    <name type="scientific">Sphingobium phenoxybenzoativorans</name>
    <dbReference type="NCBI Taxonomy" id="1592790"/>
    <lineage>
        <taxon>Bacteria</taxon>
        <taxon>Pseudomonadati</taxon>
        <taxon>Pseudomonadota</taxon>
        <taxon>Alphaproteobacteria</taxon>
        <taxon>Sphingomonadales</taxon>
        <taxon>Sphingomonadaceae</taxon>
        <taxon>Sphingobium</taxon>
    </lineage>
</organism>
<dbReference type="KEGG" id="spph:KFK14_19240"/>
<dbReference type="EMBL" id="CP073910">
    <property type="protein sequence ID" value="QUT05115.1"/>
    <property type="molecule type" value="Genomic_DNA"/>
</dbReference>
<dbReference type="RefSeq" id="WP_212608805.1">
    <property type="nucleotide sequence ID" value="NZ_CP073910.1"/>
</dbReference>
<accession>A0A975K5D6</accession>
<feature type="compositionally biased region" description="Basic and acidic residues" evidence="1">
    <location>
        <begin position="54"/>
        <end position="70"/>
    </location>
</feature>
<evidence type="ECO:0000256" key="1">
    <source>
        <dbReference type="SAM" id="MobiDB-lite"/>
    </source>
</evidence>